<dbReference type="Proteomes" id="UP000219452">
    <property type="component" value="Unassembled WGS sequence"/>
</dbReference>
<protein>
    <recommendedName>
        <fullName evidence="3">DUF4194 domain-containing protein</fullName>
    </recommendedName>
</protein>
<proteinExistence type="predicted"/>
<sequence>MHKPYASVIVKLLQSHAIYDDDRTYWVLLDQYETAVRDYFQVIGINLDLNRREGYARLIQKEFAEDEGNPPIKLIRKVSLNYELSLLCVLLREWLEEHEVSNHLSSSRLFVTREQLRDRIELFFKNQPNRKALLSKLDGLIEKLVDNGFLKQTRKDETNPDNTQYEVKSLLKAKLTNDKLDEFRTKLLAYVESI</sequence>
<dbReference type="OrthoDB" id="369102at2"/>
<gene>
    <name evidence="1" type="ORF">SAMN06269250_3004</name>
</gene>
<name>A0A286G2P8_9BACT</name>
<reference evidence="2" key="1">
    <citation type="submission" date="2017-09" db="EMBL/GenBank/DDBJ databases">
        <authorList>
            <person name="Varghese N."/>
            <person name="Submissions S."/>
        </authorList>
    </citation>
    <scope>NUCLEOTIDE SEQUENCE [LARGE SCALE GENOMIC DNA]</scope>
    <source>
        <strain evidence="2">DSM 29961</strain>
    </source>
</reference>
<dbReference type="Pfam" id="PF13835">
    <property type="entry name" value="DUF4194"/>
    <property type="match status" value="1"/>
</dbReference>
<dbReference type="InterPro" id="IPR025449">
    <property type="entry name" value="JetB"/>
</dbReference>
<dbReference type="EMBL" id="OCNH01000002">
    <property type="protein sequence ID" value="SOD89264.1"/>
    <property type="molecule type" value="Genomic_DNA"/>
</dbReference>
<organism evidence="1 2">
    <name type="scientific">Spirosoma fluviale</name>
    <dbReference type="NCBI Taxonomy" id="1597977"/>
    <lineage>
        <taxon>Bacteria</taxon>
        <taxon>Pseudomonadati</taxon>
        <taxon>Bacteroidota</taxon>
        <taxon>Cytophagia</taxon>
        <taxon>Cytophagales</taxon>
        <taxon>Cytophagaceae</taxon>
        <taxon>Spirosoma</taxon>
    </lineage>
</organism>
<keyword evidence="2" id="KW-1185">Reference proteome</keyword>
<evidence type="ECO:0008006" key="3">
    <source>
        <dbReference type="Google" id="ProtNLM"/>
    </source>
</evidence>
<dbReference type="AlphaFoldDB" id="A0A286G2P8"/>
<dbReference type="RefSeq" id="WP_097126603.1">
    <property type="nucleotide sequence ID" value="NZ_OCNH01000002.1"/>
</dbReference>
<evidence type="ECO:0000313" key="2">
    <source>
        <dbReference type="Proteomes" id="UP000219452"/>
    </source>
</evidence>
<evidence type="ECO:0000313" key="1">
    <source>
        <dbReference type="EMBL" id="SOD89264.1"/>
    </source>
</evidence>
<accession>A0A286G2P8</accession>